<dbReference type="GO" id="GO:0006935">
    <property type="term" value="P:chemotaxis"/>
    <property type="evidence" value="ECO:0007669"/>
    <property type="project" value="InterPro"/>
</dbReference>
<dbReference type="PANTHER" id="PTHR43531:SF14">
    <property type="entry name" value="METHYL-ACCEPTING CHEMOTAXIS PROTEIN I-RELATED"/>
    <property type="match status" value="1"/>
</dbReference>
<dbReference type="Gene3D" id="1.10.287.950">
    <property type="entry name" value="Methyl-accepting chemotaxis protein"/>
    <property type="match status" value="1"/>
</dbReference>
<dbReference type="AlphaFoldDB" id="A0A328ZJ63"/>
<feature type="transmembrane region" description="Helical" evidence="5">
    <location>
        <begin position="12"/>
        <end position="35"/>
    </location>
</feature>
<feature type="transmembrane region" description="Helical" evidence="5">
    <location>
        <begin position="190"/>
        <end position="211"/>
    </location>
</feature>
<evidence type="ECO:0000256" key="3">
    <source>
        <dbReference type="ARBA" id="ARBA00029447"/>
    </source>
</evidence>
<dbReference type="Pfam" id="PF12729">
    <property type="entry name" value="4HB_MCP_1"/>
    <property type="match status" value="1"/>
</dbReference>
<keyword evidence="5" id="KW-0812">Transmembrane</keyword>
<dbReference type="InterPro" id="IPR004090">
    <property type="entry name" value="Chemotax_Me-accpt_rcpt"/>
</dbReference>
<keyword evidence="8" id="KW-1185">Reference proteome</keyword>
<dbReference type="Pfam" id="PF00015">
    <property type="entry name" value="MCPsignal"/>
    <property type="match status" value="1"/>
</dbReference>
<dbReference type="RefSeq" id="WP_111876024.1">
    <property type="nucleotide sequence ID" value="NZ_CBCSGC010000142.1"/>
</dbReference>
<dbReference type="SMART" id="SM00283">
    <property type="entry name" value="MA"/>
    <property type="match status" value="1"/>
</dbReference>
<keyword evidence="2" id="KW-0488">Methylation</keyword>
<dbReference type="GO" id="GO:0005886">
    <property type="term" value="C:plasma membrane"/>
    <property type="evidence" value="ECO:0007669"/>
    <property type="project" value="TreeGrafter"/>
</dbReference>
<dbReference type="InterPro" id="IPR051310">
    <property type="entry name" value="MCP_chemotaxis"/>
</dbReference>
<dbReference type="FunFam" id="1.10.287.950:FF:000001">
    <property type="entry name" value="Methyl-accepting chemotaxis sensory transducer"/>
    <property type="match status" value="1"/>
</dbReference>
<dbReference type="InterPro" id="IPR024478">
    <property type="entry name" value="HlyB_4HB_MCP"/>
</dbReference>
<evidence type="ECO:0000256" key="1">
    <source>
        <dbReference type="ARBA" id="ARBA00004370"/>
    </source>
</evidence>
<evidence type="ECO:0000256" key="4">
    <source>
        <dbReference type="PROSITE-ProRule" id="PRU00284"/>
    </source>
</evidence>
<keyword evidence="5" id="KW-0472">Membrane</keyword>
<dbReference type="InterPro" id="IPR004089">
    <property type="entry name" value="MCPsignal_dom"/>
</dbReference>
<keyword evidence="4" id="KW-0807">Transducer</keyword>
<comment type="caution">
    <text evidence="7">The sequence shown here is derived from an EMBL/GenBank/DDBJ whole genome shotgun (WGS) entry which is preliminary data.</text>
</comment>
<dbReference type="EMBL" id="QLTA01000005">
    <property type="protein sequence ID" value="RAR85385.1"/>
    <property type="molecule type" value="Genomic_DNA"/>
</dbReference>
<proteinExistence type="inferred from homology"/>
<organism evidence="7 8">
    <name type="scientific">Paracidovorax anthurii</name>
    <dbReference type="NCBI Taxonomy" id="78229"/>
    <lineage>
        <taxon>Bacteria</taxon>
        <taxon>Pseudomonadati</taxon>
        <taxon>Pseudomonadota</taxon>
        <taxon>Betaproteobacteria</taxon>
        <taxon>Burkholderiales</taxon>
        <taxon>Comamonadaceae</taxon>
        <taxon>Paracidovorax</taxon>
    </lineage>
</organism>
<evidence type="ECO:0000313" key="8">
    <source>
        <dbReference type="Proteomes" id="UP000248856"/>
    </source>
</evidence>
<feature type="domain" description="Methyl-accepting transducer" evidence="6">
    <location>
        <begin position="273"/>
        <end position="502"/>
    </location>
</feature>
<evidence type="ECO:0000259" key="6">
    <source>
        <dbReference type="PROSITE" id="PS50111"/>
    </source>
</evidence>
<evidence type="ECO:0000256" key="5">
    <source>
        <dbReference type="SAM" id="Phobius"/>
    </source>
</evidence>
<dbReference type="SUPFAM" id="SSF58104">
    <property type="entry name" value="Methyl-accepting chemotaxis protein (MCP) signaling domain"/>
    <property type="match status" value="1"/>
</dbReference>
<dbReference type="Proteomes" id="UP000248856">
    <property type="component" value="Unassembled WGS sequence"/>
</dbReference>
<gene>
    <name evidence="7" type="ORF">AX018_100513</name>
</gene>
<keyword evidence="5" id="KW-1133">Transmembrane helix</keyword>
<dbReference type="GO" id="GO:0004888">
    <property type="term" value="F:transmembrane signaling receptor activity"/>
    <property type="evidence" value="ECO:0007669"/>
    <property type="project" value="InterPro"/>
</dbReference>
<dbReference type="PROSITE" id="PS50111">
    <property type="entry name" value="CHEMOTAXIS_TRANSDUC_2"/>
    <property type="match status" value="1"/>
</dbReference>
<name>A0A328ZJ63_9BURK</name>
<comment type="subcellular location">
    <subcellularLocation>
        <location evidence="1">Membrane</location>
    </subcellularLocation>
</comment>
<dbReference type="CDD" id="cd11386">
    <property type="entry name" value="MCP_signal"/>
    <property type="match status" value="1"/>
</dbReference>
<sequence length="517" mass="55278">MKFLERLTLSQRLMALTAFFLVSLLIVGGLGISVLKDISQRQRQMYQEKLEPMQTMSTAARQMATHFRRVYPYVFPNNATSRPATLDLNTKAEVDILKAFDYLRRHADTPELKALWSEVEKGWPLYKASIQKVYAAADANDIDGARAEIANATDRLHVSIREPFLKVVAIYDKAVREEVEATALTVDRTAYLVTGLIGAMLVLGVLLGAAISRSVRAQLGGDPAEAVEVARRIATGDLQESFRLRPGDARSLLFHMSAMRGQIAQIIDQVRSSAHAVAQAAREISGGTGELSRRTEQQAAALEETAASMEQLGSTVQQNADNAQTANQLAVSASNVAIEGGSVVTEVVQTMKGIHDSSAKIADIIGVIDGIAFQTNILALNAAVEAARAGEQGRGFAVVAGEVRSLAGRSAEAAREIKSLITASVERVDHGSALVEKAGTTMEGVVNSIRRVTDIVGEISSASREQSSGVGQVGEAVTQMDQTMQQNAALVEQTAAAADGLAEQADHLVQAVAIFRT</sequence>
<dbReference type="OrthoDB" id="9806477at2"/>
<accession>A0A328ZJ63</accession>
<dbReference type="GO" id="GO:0007165">
    <property type="term" value="P:signal transduction"/>
    <property type="evidence" value="ECO:0007669"/>
    <property type="project" value="UniProtKB-KW"/>
</dbReference>
<evidence type="ECO:0000256" key="2">
    <source>
        <dbReference type="ARBA" id="ARBA00022481"/>
    </source>
</evidence>
<reference evidence="7 8" key="1">
    <citation type="submission" date="2018-06" db="EMBL/GenBank/DDBJ databases">
        <title>Genomic Encyclopedia of Archaeal and Bacterial Type Strains, Phase II (KMG-II): from individual species to whole genera.</title>
        <authorList>
            <person name="Goeker M."/>
        </authorList>
    </citation>
    <scope>NUCLEOTIDE SEQUENCE [LARGE SCALE GENOMIC DNA]</scope>
    <source>
        <strain evidence="7 8">CFPB 3232</strain>
    </source>
</reference>
<evidence type="ECO:0000313" key="7">
    <source>
        <dbReference type="EMBL" id="RAR85385.1"/>
    </source>
</evidence>
<protein>
    <submittedName>
        <fullName evidence="7">Methyl-accepting chemotaxis protein</fullName>
    </submittedName>
</protein>
<comment type="similarity">
    <text evidence="3">Belongs to the methyl-accepting chemotaxis (MCP) protein family.</text>
</comment>
<dbReference type="PANTHER" id="PTHR43531">
    <property type="entry name" value="PROTEIN ICFG"/>
    <property type="match status" value="1"/>
</dbReference>
<dbReference type="PRINTS" id="PR00260">
    <property type="entry name" value="CHEMTRNSDUCR"/>
</dbReference>